<evidence type="ECO:0000256" key="1">
    <source>
        <dbReference type="SAM" id="MobiDB-lite"/>
    </source>
</evidence>
<evidence type="ECO:0000313" key="3">
    <source>
        <dbReference type="EMBL" id="GJD14697.1"/>
    </source>
</evidence>
<dbReference type="AlphaFoldDB" id="A0AAN4VN12"/>
<keyword evidence="5" id="KW-1185">Reference proteome</keyword>
<dbReference type="EMBL" id="AP028457">
    <property type="protein sequence ID" value="BEK83826.1"/>
    <property type="molecule type" value="Genomic_DNA"/>
</dbReference>
<dbReference type="RefSeq" id="WP_158332673.1">
    <property type="nucleotide sequence ID" value="NZ_CAXVIJ010000007.1"/>
</dbReference>
<name>A0AAN4VN12_BIFAD</name>
<dbReference type="EMBL" id="BPPZ01000010">
    <property type="protein sequence ID" value="GJD14697.1"/>
    <property type="molecule type" value="Genomic_DNA"/>
</dbReference>
<gene>
    <name evidence="2" type="ORF">B19861_17680</name>
    <name evidence="3" type="ORF">BIFAD42_16810</name>
</gene>
<proteinExistence type="predicted"/>
<evidence type="ECO:0000313" key="4">
    <source>
        <dbReference type="Proteomes" id="UP000886943"/>
    </source>
</evidence>
<organism evidence="3 4">
    <name type="scientific">Bifidobacterium adolescentis</name>
    <dbReference type="NCBI Taxonomy" id="1680"/>
    <lineage>
        <taxon>Bacteria</taxon>
        <taxon>Bacillati</taxon>
        <taxon>Actinomycetota</taxon>
        <taxon>Actinomycetes</taxon>
        <taxon>Bifidobacteriales</taxon>
        <taxon>Bifidobacteriaceae</taxon>
        <taxon>Bifidobacterium</taxon>
    </lineage>
</organism>
<sequence>MKSARNVANVMGNDMNSMDTMANATNDVARRRNISRTRGSGHWSNRLRRRSN</sequence>
<feature type="region of interest" description="Disordered" evidence="1">
    <location>
        <begin position="27"/>
        <end position="52"/>
    </location>
</feature>
<evidence type="ECO:0000313" key="2">
    <source>
        <dbReference type="EMBL" id="BEK83826.1"/>
    </source>
</evidence>
<accession>A0AAN4VN12</accession>
<reference evidence="2 5" key="2">
    <citation type="submission" date="2023-06" db="EMBL/GenBank/DDBJ databases">
        <title>Complete Genome Sequences of Bifidobacterium faecale strain JCM19861T was isolated from human faeces by Jung-Hye Choi et al. (2014).</title>
        <authorList>
            <person name="Okuhama S."/>
            <person name="Takahashi H."/>
            <person name="Imaizumi K."/>
            <person name="Nakayama S."/>
            <person name="Ogata Y."/>
            <person name="Suda W."/>
        </authorList>
    </citation>
    <scope>NUCLEOTIDE SEQUENCE [LARGE SCALE GENOMIC DNA]</scope>
    <source>
        <strain evidence="2 5">JCM 19861</strain>
    </source>
</reference>
<feature type="region of interest" description="Disordered" evidence="1">
    <location>
        <begin position="1"/>
        <end position="20"/>
    </location>
</feature>
<dbReference type="Proteomes" id="UP001357973">
    <property type="component" value="Chromosome"/>
</dbReference>
<protein>
    <submittedName>
        <fullName evidence="3">Uncharacterized protein</fullName>
    </submittedName>
</protein>
<reference evidence="3" key="1">
    <citation type="submission" date="2021-08" db="EMBL/GenBank/DDBJ databases">
        <title>Draft genome sequence of the GABA producer Bifidobacterium adolescentis 4-2, isolated from healthy human feces.</title>
        <authorList>
            <person name="Altaib H."/>
            <person name="Niwa R."/>
            <person name="Abe M."/>
            <person name="Suzuki T."/>
        </authorList>
    </citation>
    <scope>NUCLEOTIDE SEQUENCE</scope>
    <source>
        <strain evidence="3">4-2</strain>
    </source>
</reference>
<dbReference type="Proteomes" id="UP000886943">
    <property type="component" value="Unassembled WGS sequence"/>
</dbReference>
<evidence type="ECO:0000313" key="5">
    <source>
        <dbReference type="Proteomes" id="UP001357973"/>
    </source>
</evidence>